<dbReference type="Proteomes" id="UP001054252">
    <property type="component" value="Unassembled WGS sequence"/>
</dbReference>
<keyword evidence="1" id="KW-1133">Transmembrane helix</keyword>
<dbReference type="PANTHER" id="PTHR34125:SF7">
    <property type="entry name" value="TRANSMEMBRANE PROTEIN"/>
    <property type="match status" value="1"/>
</dbReference>
<keyword evidence="1" id="KW-0472">Membrane</keyword>
<keyword evidence="1" id="KW-0812">Transmembrane</keyword>
<keyword evidence="3" id="KW-1185">Reference proteome</keyword>
<gene>
    <name evidence="2" type="ORF">SLEP1_g25965</name>
</gene>
<proteinExistence type="predicted"/>
<organism evidence="2 3">
    <name type="scientific">Rubroshorea leprosula</name>
    <dbReference type="NCBI Taxonomy" id="152421"/>
    <lineage>
        <taxon>Eukaryota</taxon>
        <taxon>Viridiplantae</taxon>
        <taxon>Streptophyta</taxon>
        <taxon>Embryophyta</taxon>
        <taxon>Tracheophyta</taxon>
        <taxon>Spermatophyta</taxon>
        <taxon>Magnoliopsida</taxon>
        <taxon>eudicotyledons</taxon>
        <taxon>Gunneridae</taxon>
        <taxon>Pentapetalae</taxon>
        <taxon>rosids</taxon>
        <taxon>malvids</taxon>
        <taxon>Malvales</taxon>
        <taxon>Dipterocarpaceae</taxon>
        <taxon>Rubroshorea</taxon>
    </lineage>
</organism>
<dbReference type="EMBL" id="BPVZ01000042">
    <property type="protein sequence ID" value="GKV15163.1"/>
    <property type="molecule type" value="Genomic_DNA"/>
</dbReference>
<evidence type="ECO:0000313" key="3">
    <source>
        <dbReference type="Proteomes" id="UP001054252"/>
    </source>
</evidence>
<dbReference type="AlphaFoldDB" id="A0AAV5JRQ5"/>
<evidence type="ECO:0000313" key="2">
    <source>
        <dbReference type="EMBL" id="GKV15163.1"/>
    </source>
</evidence>
<accession>A0AAV5JRQ5</accession>
<comment type="caution">
    <text evidence="2">The sequence shown here is derived from an EMBL/GenBank/DDBJ whole genome shotgun (WGS) entry which is preliminary data.</text>
</comment>
<evidence type="ECO:0000256" key="1">
    <source>
        <dbReference type="SAM" id="Phobius"/>
    </source>
</evidence>
<protein>
    <submittedName>
        <fullName evidence="2">Uncharacterized protein</fullName>
    </submittedName>
</protein>
<feature type="transmembrane region" description="Helical" evidence="1">
    <location>
        <begin position="16"/>
        <end position="36"/>
    </location>
</feature>
<name>A0AAV5JRQ5_9ROSI</name>
<reference evidence="2 3" key="1">
    <citation type="journal article" date="2021" name="Commun. Biol.">
        <title>The genome of Shorea leprosula (Dipterocarpaceae) highlights the ecological relevance of drought in aseasonal tropical rainforests.</title>
        <authorList>
            <person name="Ng K.K.S."/>
            <person name="Kobayashi M.J."/>
            <person name="Fawcett J.A."/>
            <person name="Hatakeyama M."/>
            <person name="Paape T."/>
            <person name="Ng C.H."/>
            <person name="Ang C.C."/>
            <person name="Tnah L.H."/>
            <person name="Lee C.T."/>
            <person name="Nishiyama T."/>
            <person name="Sese J."/>
            <person name="O'Brien M.J."/>
            <person name="Copetti D."/>
            <person name="Mohd Noor M.I."/>
            <person name="Ong R.C."/>
            <person name="Putra M."/>
            <person name="Sireger I.Z."/>
            <person name="Indrioko S."/>
            <person name="Kosugi Y."/>
            <person name="Izuno A."/>
            <person name="Isagi Y."/>
            <person name="Lee S.L."/>
            <person name="Shimizu K.K."/>
        </authorList>
    </citation>
    <scope>NUCLEOTIDE SEQUENCE [LARGE SCALE GENOMIC DNA]</scope>
    <source>
        <strain evidence="2">214</strain>
    </source>
</reference>
<sequence length="96" mass="10172">MATDIPQKLNQYRQKISIAIVASVIIGLLGYVAPRAVDVLTYFWPLLASTAVLLVVTVGFGGLSQLATEAQGEKVGVGLLMDYVAASRTGHIAELQ</sequence>
<dbReference type="PANTHER" id="PTHR34125">
    <property type="entry name" value="OS01G0762900 PROTEIN"/>
    <property type="match status" value="1"/>
</dbReference>
<feature type="transmembrane region" description="Helical" evidence="1">
    <location>
        <begin position="42"/>
        <end position="63"/>
    </location>
</feature>